<comment type="subcellular location">
    <subcellularLocation>
        <location evidence="1">Nucleus</location>
    </subcellularLocation>
</comment>
<evidence type="ECO:0000256" key="5">
    <source>
        <dbReference type="ARBA" id="ARBA00023242"/>
    </source>
</evidence>
<sequence>MSGDSPRRQTQKRKYDNSHHSGHDDQPQLKRNREQPMDISPDKWVKVGLSETQSALLKSQKETRDYIMKKFNAIGLQAEIQIDYQENVMVGAFSDTDLVLADLTVRTSVADCIVPLNINSDVLKLQGWRDLCTTLLCEHQGLLLLSALPEKGLITGTSNIISSVVGQMKHFIRQNSAPKRVTDSCKSFLGNATAQSPPDGGIKISIPIGDLADEKAFQKAERQYQRRITNPKAADEDSDGYTRDTRKMQRVRDYELPSHWAKHKLDETVKLVRLVRGSEEFMRVEGRFMKTAGSFPPEVECIERVQNPTLYRQYAVKRNHMDKQNKSSNNERILWHGTSDGSIQSINFDGFNRGYSGKNATVYGEGVYFAVRASYSLIDTYSPPDAHGRRYVYQCRVLVGHSTAGKFGMKVPPPRDGPIKYDSLADDPENPSMYVILNDTQAYPEYLITLKKQKT</sequence>
<keyword evidence="5" id="KW-0539">Nucleus</keyword>
<keyword evidence="2 6" id="KW-0328">Glycosyltransferase</keyword>
<comment type="caution">
    <text evidence="9">The sequence shown here is derived from an EMBL/GenBank/DDBJ whole genome shotgun (WGS) entry which is preliminary data.</text>
</comment>
<protein>
    <recommendedName>
        <fullName evidence="6">Poly [ADP-ribose] polymerase</fullName>
        <shortName evidence="6">PARP</shortName>
        <ecNumber evidence="6">2.4.2.-</ecNumber>
    </recommendedName>
</protein>
<dbReference type="PANTHER" id="PTHR14453">
    <property type="entry name" value="PARP/ZINC FINGER CCCH TYPE DOMAIN CONTAINING PROTEIN"/>
    <property type="match status" value="1"/>
</dbReference>
<evidence type="ECO:0000256" key="7">
    <source>
        <dbReference type="SAM" id="MobiDB-lite"/>
    </source>
</evidence>
<dbReference type="Proteomes" id="UP001519460">
    <property type="component" value="Unassembled WGS sequence"/>
</dbReference>
<evidence type="ECO:0000256" key="1">
    <source>
        <dbReference type="ARBA" id="ARBA00004123"/>
    </source>
</evidence>
<dbReference type="CDD" id="cd01439">
    <property type="entry name" value="TCCD_inducible_PARP_like"/>
    <property type="match status" value="1"/>
</dbReference>
<dbReference type="Gene3D" id="3.90.228.10">
    <property type="match status" value="1"/>
</dbReference>
<evidence type="ECO:0000256" key="3">
    <source>
        <dbReference type="ARBA" id="ARBA00022679"/>
    </source>
</evidence>
<dbReference type="GO" id="GO:0003950">
    <property type="term" value="F:NAD+ poly-ADP-ribosyltransferase activity"/>
    <property type="evidence" value="ECO:0007669"/>
    <property type="project" value="UniProtKB-UniRule"/>
</dbReference>
<gene>
    <name evidence="9" type="ORF">BaRGS_00028575</name>
</gene>
<evidence type="ECO:0000259" key="8">
    <source>
        <dbReference type="PROSITE" id="PS51059"/>
    </source>
</evidence>
<keyword evidence="4 6" id="KW-0520">NAD</keyword>
<feature type="region of interest" description="Disordered" evidence="7">
    <location>
        <begin position="223"/>
        <end position="243"/>
    </location>
</feature>
<dbReference type="GO" id="GO:0005634">
    <property type="term" value="C:nucleus"/>
    <property type="evidence" value="ECO:0007669"/>
    <property type="project" value="UniProtKB-SubCell"/>
</dbReference>
<feature type="domain" description="PARP catalytic" evidence="8">
    <location>
        <begin position="256"/>
        <end position="455"/>
    </location>
</feature>
<feature type="compositionally biased region" description="Basic and acidic residues" evidence="7">
    <location>
        <begin position="13"/>
        <end position="42"/>
    </location>
</feature>
<keyword evidence="3 6" id="KW-0808">Transferase</keyword>
<dbReference type="SUPFAM" id="SSF56399">
    <property type="entry name" value="ADP-ribosylation"/>
    <property type="match status" value="1"/>
</dbReference>
<evidence type="ECO:0000256" key="4">
    <source>
        <dbReference type="ARBA" id="ARBA00023027"/>
    </source>
</evidence>
<dbReference type="InterPro" id="IPR012317">
    <property type="entry name" value="Poly(ADP-ribose)pol_cat_dom"/>
</dbReference>
<dbReference type="AlphaFoldDB" id="A0ABD0K025"/>
<evidence type="ECO:0000313" key="10">
    <source>
        <dbReference type="Proteomes" id="UP001519460"/>
    </source>
</evidence>
<dbReference type="InterPro" id="IPR052056">
    <property type="entry name" value="Mono-ARTD/PARP"/>
</dbReference>
<feature type="region of interest" description="Disordered" evidence="7">
    <location>
        <begin position="1"/>
        <end position="42"/>
    </location>
</feature>
<name>A0ABD0K025_9CAEN</name>
<keyword evidence="10" id="KW-1185">Reference proteome</keyword>
<dbReference type="EMBL" id="JACVVK020000286">
    <property type="protein sequence ID" value="KAK7480190.1"/>
    <property type="molecule type" value="Genomic_DNA"/>
</dbReference>
<reference evidence="9 10" key="1">
    <citation type="journal article" date="2023" name="Sci. Data">
        <title>Genome assembly of the Korean intertidal mud-creeper Batillaria attramentaria.</title>
        <authorList>
            <person name="Patra A.K."/>
            <person name="Ho P.T."/>
            <person name="Jun S."/>
            <person name="Lee S.J."/>
            <person name="Kim Y."/>
            <person name="Won Y.J."/>
        </authorList>
    </citation>
    <scope>NUCLEOTIDE SEQUENCE [LARGE SCALE GENOMIC DNA]</scope>
    <source>
        <strain evidence="9">Wonlab-2016</strain>
    </source>
</reference>
<dbReference type="FunFam" id="3.90.228.10:FF:000008">
    <property type="entry name" value="Poly [ADP-ribose] polymerase"/>
    <property type="match status" value="1"/>
</dbReference>
<dbReference type="PROSITE" id="PS51059">
    <property type="entry name" value="PARP_CATALYTIC"/>
    <property type="match status" value="1"/>
</dbReference>
<evidence type="ECO:0000313" key="9">
    <source>
        <dbReference type="EMBL" id="KAK7480190.1"/>
    </source>
</evidence>
<proteinExistence type="predicted"/>
<evidence type="ECO:0000256" key="2">
    <source>
        <dbReference type="ARBA" id="ARBA00022676"/>
    </source>
</evidence>
<evidence type="ECO:0000256" key="6">
    <source>
        <dbReference type="RuleBase" id="RU362114"/>
    </source>
</evidence>
<accession>A0ABD0K025</accession>
<organism evidence="9 10">
    <name type="scientific">Batillaria attramentaria</name>
    <dbReference type="NCBI Taxonomy" id="370345"/>
    <lineage>
        <taxon>Eukaryota</taxon>
        <taxon>Metazoa</taxon>
        <taxon>Spiralia</taxon>
        <taxon>Lophotrochozoa</taxon>
        <taxon>Mollusca</taxon>
        <taxon>Gastropoda</taxon>
        <taxon>Caenogastropoda</taxon>
        <taxon>Sorbeoconcha</taxon>
        <taxon>Cerithioidea</taxon>
        <taxon>Batillariidae</taxon>
        <taxon>Batillaria</taxon>
    </lineage>
</organism>
<dbReference type="EC" id="2.4.2.-" evidence="6"/>
<dbReference type="PANTHER" id="PTHR14453:SF67">
    <property type="entry name" value="POLY [ADP-RIBOSE] POLYMERASE"/>
    <property type="match status" value="1"/>
</dbReference>
<dbReference type="Pfam" id="PF00644">
    <property type="entry name" value="PARP"/>
    <property type="match status" value="1"/>
</dbReference>